<evidence type="ECO:0000313" key="2">
    <source>
        <dbReference type="EMBL" id="EOA96237.1"/>
    </source>
</evidence>
<organism evidence="2 3">
    <name type="scientific">Anas platyrhynchos</name>
    <name type="common">Mallard</name>
    <name type="synonym">Anas boschas</name>
    <dbReference type="NCBI Taxonomy" id="8839"/>
    <lineage>
        <taxon>Eukaryota</taxon>
        <taxon>Metazoa</taxon>
        <taxon>Chordata</taxon>
        <taxon>Craniata</taxon>
        <taxon>Vertebrata</taxon>
        <taxon>Euteleostomi</taxon>
        <taxon>Archelosauria</taxon>
        <taxon>Archosauria</taxon>
        <taxon>Dinosauria</taxon>
        <taxon>Saurischia</taxon>
        <taxon>Theropoda</taxon>
        <taxon>Coelurosauria</taxon>
        <taxon>Aves</taxon>
        <taxon>Neognathae</taxon>
        <taxon>Galloanserae</taxon>
        <taxon>Anseriformes</taxon>
        <taxon>Anatidae</taxon>
        <taxon>Anatinae</taxon>
        <taxon>Anas</taxon>
    </lineage>
</organism>
<gene>
    <name evidence="2" type="ORF">Anapl_07437</name>
</gene>
<reference evidence="3" key="1">
    <citation type="journal article" date="2013" name="Nat. Genet.">
        <title>The duck genome and transcriptome provide insight into an avian influenza virus reservoir species.</title>
        <authorList>
            <person name="Huang Y."/>
            <person name="Li Y."/>
            <person name="Burt D.W."/>
            <person name="Chen H."/>
            <person name="Zhang Y."/>
            <person name="Qian W."/>
            <person name="Kim H."/>
            <person name="Gan S."/>
            <person name="Zhao Y."/>
            <person name="Li J."/>
            <person name="Yi K."/>
            <person name="Feng H."/>
            <person name="Zhu P."/>
            <person name="Li B."/>
            <person name="Liu Q."/>
            <person name="Fairley S."/>
            <person name="Magor K.E."/>
            <person name="Du Z."/>
            <person name="Hu X."/>
            <person name="Goodman L."/>
            <person name="Tafer H."/>
            <person name="Vignal A."/>
            <person name="Lee T."/>
            <person name="Kim K.W."/>
            <person name="Sheng Z."/>
            <person name="An Y."/>
            <person name="Searle S."/>
            <person name="Herrero J."/>
            <person name="Groenen M.A."/>
            <person name="Crooijmans R.P."/>
            <person name="Faraut T."/>
            <person name="Cai Q."/>
            <person name="Webster R.G."/>
            <person name="Aldridge J.R."/>
            <person name="Warren W.C."/>
            <person name="Bartschat S."/>
            <person name="Kehr S."/>
            <person name="Marz M."/>
            <person name="Stadler P.F."/>
            <person name="Smith J."/>
            <person name="Kraus R.H."/>
            <person name="Zhao Y."/>
            <person name="Ren L."/>
            <person name="Fei J."/>
            <person name="Morisson M."/>
            <person name="Kaiser P."/>
            <person name="Griffin D.K."/>
            <person name="Rao M."/>
            <person name="Pitel F."/>
            <person name="Wang J."/>
            <person name="Li N."/>
        </authorList>
    </citation>
    <scope>NUCLEOTIDE SEQUENCE [LARGE SCALE GENOMIC DNA]</scope>
</reference>
<dbReference type="AlphaFoldDB" id="R0L7G0"/>
<feature type="region of interest" description="Disordered" evidence="1">
    <location>
        <begin position="133"/>
        <end position="157"/>
    </location>
</feature>
<dbReference type="Proteomes" id="UP000296049">
    <property type="component" value="Unassembled WGS sequence"/>
</dbReference>
<proteinExistence type="predicted"/>
<name>R0L7G0_ANAPL</name>
<dbReference type="PROSITE" id="PS51257">
    <property type="entry name" value="PROKAR_LIPOPROTEIN"/>
    <property type="match status" value="1"/>
</dbReference>
<sequence length="328" mass="34995">MALERVNVSSSLNPAVLCLFMCPGVQQSSGLAAGCQTRYTGHLKWCRAPIFRHLGPSSPAGTLHQGECAVSVSCSEYVYVGHTGAWGAHPKLATLGGWELHIRVCSHPIVLVPFPLRSGHGFPASRTPSGQFEAFSGFPPQPATPAPRQLAAAESNQGSSCSRQNWVEERLRSINTCHHSVSTTAVNAPQNLIGSTSGVTKYFTPAQVPPLTMIHGNATNIDRGCEDLACQGVSGCAAPVQSWSATCKGYKEFPKHLPPSVFWGESVLCNIVLITGPGVGSQEGVCWYGFISKPNAVKGNYLLASSKRQCQELRTSSKDCRGFIVGDR</sequence>
<accession>R0L7G0</accession>
<dbReference type="EMBL" id="KB744042">
    <property type="protein sequence ID" value="EOA96237.1"/>
    <property type="molecule type" value="Genomic_DNA"/>
</dbReference>
<protein>
    <submittedName>
        <fullName evidence="2">Uncharacterized protein</fullName>
    </submittedName>
</protein>
<keyword evidence="3" id="KW-1185">Reference proteome</keyword>
<evidence type="ECO:0000313" key="3">
    <source>
        <dbReference type="Proteomes" id="UP000296049"/>
    </source>
</evidence>
<evidence type="ECO:0000256" key="1">
    <source>
        <dbReference type="SAM" id="MobiDB-lite"/>
    </source>
</evidence>